<comment type="caution">
    <text evidence="3">The sequence shown here is derived from an EMBL/GenBank/DDBJ whole genome shotgun (WGS) entry which is preliminary data.</text>
</comment>
<reference evidence="3" key="2">
    <citation type="submission" date="2020-11" db="EMBL/GenBank/DDBJ databases">
        <authorList>
            <person name="McCartney M.A."/>
            <person name="Auch B."/>
            <person name="Kono T."/>
            <person name="Mallez S."/>
            <person name="Becker A."/>
            <person name="Gohl D.M."/>
            <person name="Silverstein K.A.T."/>
            <person name="Koren S."/>
            <person name="Bechman K.B."/>
            <person name="Herman A."/>
            <person name="Abrahante J.E."/>
            <person name="Garbe J."/>
        </authorList>
    </citation>
    <scope>NUCLEOTIDE SEQUENCE</scope>
    <source>
        <strain evidence="3">Duluth1</strain>
        <tissue evidence="3">Whole animal</tissue>
    </source>
</reference>
<feature type="compositionally biased region" description="Basic and acidic residues" evidence="1">
    <location>
        <begin position="164"/>
        <end position="176"/>
    </location>
</feature>
<sequence>MIVTLQLGEKRKKEIELDKNRNGGVSSCLHRAACADKRKFFITLTGKDKNLAWGKITEQINALGAEERTVEEVRKKISDTKTKLRKKERQRRLSMKQTGGGPSITQEQWEEKMIEVIGEEWIVGFGGVDTFAVKRTQQPMIEEHYGQSSSTMCEKPTVALEPQVESKHENQKAEDK</sequence>
<dbReference type="InterPro" id="IPR028002">
    <property type="entry name" value="Myb_DNA-bind_5"/>
</dbReference>
<dbReference type="Proteomes" id="UP000828390">
    <property type="component" value="Unassembled WGS sequence"/>
</dbReference>
<dbReference type="GO" id="GO:0005634">
    <property type="term" value="C:nucleus"/>
    <property type="evidence" value="ECO:0007669"/>
    <property type="project" value="TreeGrafter"/>
</dbReference>
<feature type="region of interest" description="Disordered" evidence="1">
    <location>
        <begin position="81"/>
        <end position="105"/>
    </location>
</feature>
<feature type="compositionally biased region" description="Basic residues" evidence="1">
    <location>
        <begin position="83"/>
        <end position="94"/>
    </location>
</feature>
<feature type="domain" description="Myb/SANT-like DNA-binding" evidence="2">
    <location>
        <begin position="42"/>
        <end position="87"/>
    </location>
</feature>
<evidence type="ECO:0000313" key="4">
    <source>
        <dbReference type="Proteomes" id="UP000828390"/>
    </source>
</evidence>
<dbReference type="AlphaFoldDB" id="A0A9D4N6J6"/>
<accession>A0A9D4N6J6</accession>
<name>A0A9D4N6J6_DREPO</name>
<evidence type="ECO:0000256" key="1">
    <source>
        <dbReference type="SAM" id="MobiDB-lite"/>
    </source>
</evidence>
<dbReference type="EMBL" id="JAIWYP010000001">
    <property type="protein sequence ID" value="KAH3888776.1"/>
    <property type="molecule type" value="Genomic_DNA"/>
</dbReference>
<dbReference type="PANTHER" id="PTHR23098">
    <property type="entry name" value="AGAP001331-PA-RELATED"/>
    <property type="match status" value="1"/>
</dbReference>
<dbReference type="PANTHER" id="PTHR23098:SF16">
    <property type="entry name" value="REGULATORY PROTEIN ZESTE"/>
    <property type="match status" value="1"/>
</dbReference>
<organism evidence="3 4">
    <name type="scientific">Dreissena polymorpha</name>
    <name type="common">Zebra mussel</name>
    <name type="synonym">Mytilus polymorpha</name>
    <dbReference type="NCBI Taxonomy" id="45954"/>
    <lineage>
        <taxon>Eukaryota</taxon>
        <taxon>Metazoa</taxon>
        <taxon>Spiralia</taxon>
        <taxon>Lophotrochozoa</taxon>
        <taxon>Mollusca</taxon>
        <taxon>Bivalvia</taxon>
        <taxon>Autobranchia</taxon>
        <taxon>Heteroconchia</taxon>
        <taxon>Euheterodonta</taxon>
        <taxon>Imparidentia</taxon>
        <taxon>Neoheterodontei</taxon>
        <taxon>Myida</taxon>
        <taxon>Dreissenoidea</taxon>
        <taxon>Dreissenidae</taxon>
        <taxon>Dreissena</taxon>
    </lineage>
</organism>
<evidence type="ECO:0000259" key="2">
    <source>
        <dbReference type="Pfam" id="PF13873"/>
    </source>
</evidence>
<proteinExistence type="predicted"/>
<gene>
    <name evidence="3" type="ORF">DPMN_012816</name>
</gene>
<dbReference type="Pfam" id="PF13873">
    <property type="entry name" value="Myb_DNA-bind_5"/>
    <property type="match status" value="1"/>
</dbReference>
<feature type="region of interest" description="Disordered" evidence="1">
    <location>
        <begin position="143"/>
        <end position="176"/>
    </location>
</feature>
<keyword evidence="4" id="KW-1185">Reference proteome</keyword>
<evidence type="ECO:0000313" key="3">
    <source>
        <dbReference type="EMBL" id="KAH3888776.1"/>
    </source>
</evidence>
<reference evidence="3" key="1">
    <citation type="journal article" date="2019" name="bioRxiv">
        <title>The Genome of the Zebra Mussel, Dreissena polymorpha: A Resource for Invasive Species Research.</title>
        <authorList>
            <person name="McCartney M.A."/>
            <person name="Auch B."/>
            <person name="Kono T."/>
            <person name="Mallez S."/>
            <person name="Zhang Y."/>
            <person name="Obille A."/>
            <person name="Becker A."/>
            <person name="Abrahante J.E."/>
            <person name="Garbe J."/>
            <person name="Badalamenti J.P."/>
            <person name="Herman A."/>
            <person name="Mangelson H."/>
            <person name="Liachko I."/>
            <person name="Sullivan S."/>
            <person name="Sone E.D."/>
            <person name="Koren S."/>
            <person name="Silverstein K.A.T."/>
            <person name="Beckman K.B."/>
            <person name="Gohl D.M."/>
        </authorList>
    </citation>
    <scope>NUCLEOTIDE SEQUENCE</scope>
    <source>
        <strain evidence="3">Duluth1</strain>
        <tissue evidence="3">Whole animal</tissue>
    </source>
</reference>
<protein>
    <recommendedName>
        <fullName evidence="2">Myb/SANT-like DNA-binding domain-containing protein</fullName>
    </recommendedName>
</protein>